<evidence type="ECO:0000259" key="9">
    <source>
        <dbReference type="PROSITE" id="PS51012"/>
    </source>
</evidence>
<dbReference type="OrthoDB" id="9794365at2"/>
<evidence type="ECO:0000256" key="7">
    <source>
        <dbReference type="ARBA" id="ARBA00023136"/>
    </source>
</evidence>
<dbReference type="InterPro" id="IPR013525">
    <property type="entry name" value="ABC2_TM"/>
</dbReference>
<feature type="transmembrane region" description="Helical" evidence="8">
    <location>
        <begin position="147"/>
        <end position="165"/>
    </location>
</feature>
<keyword evidence="5 8" id="KW-0812">Transmembrane</keyword>
<comment type="similarity">
    <text evidence="2 8">Belongs to the ABC-2 integral membrane protein family.</text>
</comment>
<feature type="domain" description="ABC transmembrane type-2" evidence="9">
    <location>
        <begin position="35"/>
        <end position="259"/>
    </location>
</feature>
<proteinExistence type="inferred from homology"/>
<accession>A0A0A6VIJ8</accession>
<dbReference type="Proteomes" id="UP000476934">
    <property type="component" value="Unassembled WGS sequence"/>
</dbReference>
<dbReference type="Pfam" id="PF01061">
    <property type="entry name" value="ABC2_membrane"/>
    <property type="match status" value="1"/>
</dbReference>
<reference evidence="11" key="2">
    <citation type="submission" date="2020-02" db="EMBL/GenBank/DDBJ databases">
        <authorList>
            <person name="Feng H."/>
        </authorList>
    </citation>
    <scope>NUCLEOTIDE SEQUENCE [LARGE SCALE GENOMIC DNA]</scope>
    <source>
        <strain evidence="11">Gsoil 114</strain>
    </source>
</reference>
<evidence type="ECO:0000313" key="13">
    <source>
        <dbReference type="Proteomes" id="UP000476934"/>
    </source>
</evidence>
<evidence type="ECO:0000313" key="12">
    <source>
        <dbReference type="Proteomes" id="UP000030588"/>
    </source>
</evidence>
<dbReference type="Proteomes" id="UP000030588">
    <property type="component" value="Unassembled WGS sequence"/>
</dbReference>
<dbReference type="GO" id="GO:0005886">
    <property type="term" value="C:plasma membrane"/>
    <property type="evidence" value="ECO:0007669"/>
    <property type="project" value="UniProtKB-SubCell"/>
</dbReference>
<dbReference type="PROSITE" id="PS51012">
    <property type="entry name" value="ABC_TM2"/>
    <property type="match status" value="1"/>
</dbReference>
<keyword evidence="3 8" id="KW-0813">Transport</keyword>
<comment type="subcellular location">
    <subcellularLocation>
        <location evidence="1 8">Cell membrane</location>
        <topology evidence="1 8">Multi-pass membrane protein</topology>
    </subcellularLocation>
</comment>
<comment type="caution">
    <text evidence="10">The sequence shown here is derived from an EMBL/GenBank/DDBJ whole genome shotgun (WGS) entry which is preliminary data.</text>
</comment>
<dbReference type="GO" id="GO:0015920">
    <property type="term" value="P:lipopolysaccharide transport"/>
    <property type="evidence" value="ECO:0007669"/>
    <property type="project" value="TreeGrafter"/>
</dbReference>
<evidence type="ECO:0000256" key="4">
    <source>
        <dbReference type="ARBA" id="ARBA00022475"/>
    </source>
</evidence>
<organism evidence="10 12">
    <name type="scientific">Heyndrickxia ginsengihumi</name>
    <dbReference type="NCBI Taxonomy" id="363870"/>
    <lineage>
        <taxon>Bacteria</taxon>
        <taxon>Bacillati</taxon>
        <taxon>Bacillota</taxon>
        <taxon>Bacilli</taxon>
        <taxon>Bacillales</taxon>
        <taxon>Bacillaceae</taxon>
        <taxon>Heyndrickxia</taxon>
    </lineage>
</organism>
<dbReference type="AlphaFoldDB" id="A0A0A6VIJ8"/>
<keyword evidence="6 8" id="KW-1133">Transmembrane helix</keyword>
<feature type="transmembrane region" description="Helical" evidence="8">
    <location>
        <begin position="108"/>
        <end position="135"/>
    </location>
</feature>
<dbReference type="GO" id="GO:0140359">
    <property type="term" value="F:ABC-type transporter activity"/>
    <property type="evidence" value="ECO:0007669"/>
    <property type="project" value="InterPro"/>
</dbReference>
<evidence type="ECO:0000256" key="2">
    <source>
        <dbReference type="ARBA" id="ARBA00007783"/>
    </source>
</evidence>
<evidence type="ECO:0000256" key="3">
    <source>
        <dbReference type="ARBA" id="ARBA00022448"/>
    </source>
</evidence>
<evidence type="ECO:0000256" key="5">
    <source>
        <dbReference type="ARBA" id="ARBA00022692"/>
    </source>
</evidence>
<keyword evidence="4 8" id="KW-1003">Cell membrane</keyword>
<reference evidence="10 12" key="1">
    <citation type="submission" date="2014-10" db="EMBL/GenBank/DDBJ databases">
        <title>Draft genome of phytase producing Bacillus ginsengihumi strain M2.11.</title>
        <authorList>
            <person name="Toymentseva A."/>
            <person name="Boulygina E.A."/>
            <person name="Kazakov S.V."/>
            <person name="Kayumov I."/>
            <person name="Suleimanova A.D."/>
            <person name="Mardanova A.M."/>
            <person name="Maria S.N."/>
            <person name="Sergey M.Y."/>
            <person name="Sharipova M.R."/>
        </authorList>
    </citation>
    <scope>NUCLEOTIDE SEQUENCE [LARGE SCALE GENOMIC DNA]</scope>
    <source>
        <strain evidence="10 12">M2.11</strain>
    </source>
</reference>
<keyword evidence="7 8" id="KW-0472">Membrane</keyword>
<evidence type="ECO:0000256" key="8">
    <source>
        <dbReference type="RuleBase" id="RU361157"/>
    </source>
</evidence>
<gene>
    <name evidence="11" type="ORF">G4D61_04395</name>
    <name evidence="10" type="ORF">NG54_02950</name>
</gene>
<dbReference type="PANTHER" id="PTHR30413:SF10">
    <property type="entry name" value="CAPSULE POLYSACCHARIDE EXPORT INNER-MEMBRANE PROTEIN CTRC"/>
    <property type="match status" value="1"/>
</dbReference>
<dbReference type="EMBL" id="JRUN01000005">
    <property type="protein sequence ID" value="KHD86459.1"/>
    <property type="molecule type" value="Genomic_DNA"/>
</dbReference>
<feature type="transmembrane region" description="Helical" evidence="8">
    <location>
        <begin position="66"/>
        <end position="87"/>
    </location>
</feature>
<dbReference type="RefSeq" id="WP_025727142.1">
    <property type="nucleotide sequence ID" value="NZ_JAAIWK010000004.1"/>
</dbReference>
<sequence>MKSMITVLKEQMNSFYLIMRLSLYEMRSDNKNNYLGILWEIINPMIQIAVYWFVFGYGIRGGHKPLGFIPWLFAGMTIWFFINPAVLQGSKSIYTRIRMVAKMNFPMSAIPSYVIFSKFYQHLMLLVVIMVILQFLGHPVSIYYAELPYYMFSVLVFTFALSLITSTLSTIVRDVQMIVQAVMRMMIYLTPVLWDPSNLGPKVQTIMKLNPFYYVIEGYRSALLGNTGWYFISHWHYTVYFWVVTIIMLMIGSTLHLKFRSRFVDFL</sequence>
<keyword evidence="13" id="KW-1185">Reference proteome</keyword>
<comment type="caution">
    <text evidence="8">Lacks conserved residue(s) required for the propagation of feature annotation.</text>
</comment>
<dbReference type="InterPro" id="IPR047817">
    <property type="entry name" value="ABC2_TM_bact-type"/>
</dbReference>
<feature type="transmembrane region" description="Helical" evidence="8">
    <location>
        <begin position="34"/>
        <end position="54"/>
    </location>
</feature>
<evidence type="ECO:0000256" key="1">
    <source>
        <dbReference type="ARBA" id="ARBA00004651"/>
    </source>
</evidence>
<name>A0A0A6VIJ8_9BACI</name>
<evidence type="ECO:0000313" key="10">
    <source>
        <dbReference type="EMBL" id="KHD86459.1"/>
    </source>
</evidence>
<dbReference type="EMBL" id="JAAIWK010000004">
    <property type="protein sequence ID" value="NEY19207.1"/>
    <property type="molecule type" value="Genomic_DNA"/>
</dbReference>
<protein>
    <recommendedName>
        <fullName evidence="8">Transport permease protein</fullName>
    </recommendedName>
</protein>
<evidence type="ECO:0000256" key="6">
    <source>
        <dbReference type="ARBA" id="ARBA00022989"/>
    </source>
</evidence>
<dbReference type="PANTHER" id="PTHR30413">
    <property type="entry name" value="INNER MEMBRANE TRANSPORT PERMEASE"/>
    <property type="match status" value="1"/>
</dbReference>
<feature type="transmembrane region" description="Helical" evidence="8">
    <location>
        <begin position="239"/>
        <end position="257"/>
    </location>
</feature>
<dbReference type="STRING" id="363870.NG54_02950"/>
<reference evidence="11 13" key="3">
    <citation type="submission" date="2020-03" db="EMBL/GenBank/DDBJ databases">
        <title>Bacillus aquiflavi sp. nov., isolated from yellow water of strong flavor Chinese baijiu in Yibin region of China.</title>
        <authorList>
            <person name="Xie J."/>
        </authorList>
    </citation>
    <scope>NUCLEOTIDE SEQUENCE [LARGE SCALE GENOMIC DNA]</scope>
    <source>
        <strain evidence="11 13">Gsoil 114</strain>
    </source>
</reference>
<evidence type="ECO:0000313" key="11">
    <source>
        <dbReference type="EMBL" id="NEY19207.1"/>
    </source>
</evidence>